<dbReference type="InterPro" id="IPR014820">
    <property type="entry name" value="PriCT_1"/>
</dbReference>
<dbReference type="Pfam" id="PF13148">
    <property type="entry name" value="DUF3987"/>
    <property type="match status" value="1"/>
</dbReference>
<evidence type="ECO:0000259" key="2">
    <source>
        <dbReference type="Pfam" id="PF08800"/>
    </source>
</evidence>
<gene>
    <name evidence="3" type="ORF">P7122_15595</name>
</gene>
<name>A0ABT6G5J4_9FLAO</name>
<accession>A0ABT6G5J4</accession>
<evidence type="ECO:0000313" key="4">
    <source>
        <dbReference type="Proteomes" id="UP001529085"/>
    </source>
</evidence>
<comment type="caution">
    <text evidence="3">The sequence shown here is derived from an EMBL/GenBank/DDBJ whole genome shotgun (WGS) entry which is preliminary data.</text>
</comment>
<dbReference type="Proteomes" id="UP001529085">
    <property type="component" value="Unassembled WGS sequence"/>
</dbReference>
<feature type="domain" description="Primase C-terminal 1" evidence="1">
    <location>
        <begin position="220"/>
        <end position="273"/>
    </location>
</feature>
<dbReference type="Pfam" id="PF08800">
    <property type="entry name" value="BT4734-like_N"/>
    <property type="match status" value="1"/>
</dbReference>
<dbReference type="InterPro" id="IPR025048">
    <property type="entry name" value="DUF3987"/>
</dbReference>
<feature type="domain" description="BT4734-like N-terminal" evidence="2">
    <location>
        <begin position="54"/>
        <end position="172"/>
    </location>
</feature>
<evidence type="ECO:0000313" key="3">
    <source>
        <dbReference type="EMBL" id="MDG4717312.1"/>
    </source>
</evidence>
<dbReference type="Pfam" id="PF08708">
    <property type="entry name" value="PriCT_1"/>
    <property type="match status" value="1"/>
</dbReference>
<dbReference type="EMBL" id="JARSBN010000012">
    <property type="protein sequence ID" value="MDG4717312.1"/>
    <property type="molecule type" value="Genomic_DNA"/>
</dbReference>
<evidence type="ECO:0000259" key="1">
    <source>
        <dbReference type="Pfam" id="PF08708"/>
    </source>
</evidence>
<sequence length="751" mass="86077">MTAAVSVFRDFVYKVSDKPLVEVLNDIKTGTYKTEIDKIRHLMSLDKEEEAETLKKQLLGFTASGVFNNYRSSENLEVYTQYIILDIDKLSESELNRIIPIINVAPYTYACFVSTRGKGVKFIVRVNSDVEQHKTVYNQVVDYYEQALNTVVDTSGSDYVRLCFMSYDENCYINTEATIFEIQEEEKQTTTVSDVNANSYQQLSIVEILNKCEAFTNQKGEYHEGNRNNYIYLFSANACRFGVIEEDTYQYCIANFDLSEREIKTTVRSAYKSNNADFAKFAKFANATVSEEVQVQESQNLESLSLLTTTPIIPEDVYNSLPIIFQKGLEVLKTQREKDVFLTGALSILSGCLPNVLGLYGGKEVYPNLFSFLLAPAASGKGALTYAKMLADKYHQAVIQNSKDEEADYKKELEAQKQAKKYLKKGEEAPEEPTQPPFKVVYIPANTSNAKMIKHIEDNEGFGIICETEADTLGQTFKNDWGSYSDLLRKAYHHEKISISRKTNNEYFEIDNPRLSVVLSGTPNQILNIIQSAEDGLFSRFMFYVFASNPEWLDPSPKSNPVNLTEHFKYLSDEVYRMVRYLDNTVTNIHLSEKQWQKFNPLFDEYLFRIYNLVSKDATSVVKRLGLMVFRFCMIFTAIRKYECQLKDTDLECTDQDFENALKLADVYLQHSILVFKNLPNNATNMQFKPTSSKANFFKELPQEFSRKQAVTIGNKIKIKERTVDNYLAKLEQAGYLVKPKAGYYQKIKSL</sequence>
<dbReference type="InterPro" id="IPR014907">
    <property type="entry name" value="BT4734-like_N"/>
</dbReference>
<organism evidence="3 4">
    <name type="scientific">Winogradskyella marincola</name>
    <dbReference type="NCBI Taxonomy" id="3037795"/>
    <lineage>
        <taxon>Bacteria</taxon>
        <taxon>Pseudomonadati</taxon>
        <taxon>Bacteroidota</taxon>
        <taxon>Flavobacteriia</taxon>
        <taxon>Flavobacteriales</taxon>
        <taxon>Flavobacteriaceae</taxon>
        <taxon>Winogradskyella</taxon>
    </lineage>
</organism>
<proteinExistence type="predicted"/>
<dbReference type="RefSeq" id="WP_278006732.1">
    <property type="nucleotide sequence ID" value="NZ_JARSBN010000012.1"/>
</dbReference>
<reference evidence="3 4" key="1">
    <citation type="submission" date="2023-03" db="EMBL/GenBank/DDBJ databases">
        <title>Strain YYF002 represents a novel species in the genus Winogradskyella isolated from seawater.</title>
        <authorList>
            <person name="Fu Z.-Y."/>
        </authorList>
    </citation>
    <scope>NUCLEOTIDE SEQUENCE [LARGE SCALE GENOMIC DNA]</scope>
    <source>
        <strain evidence="3 4">YYF002</strain>
    </source>
</reference>
<protein>
    <submittedName>
        <fullName evidence="3">DUF3987 domain-containing protein</fullName>
    </submittedName>
</protein>
<keyword evidence="4" id="KW-1185">Reference proteome</keyword>